<protein>
    <submittedName>
        <fullName evidence="1">Uncharacterized protein</fullName>
    </submittedName>
</protein>
<evidence type="ECO:0000313" key="1">
    <source>
        <dbReference type="EMBL" id="KZT76516.1"/>
    </source>
</evidence>
<keyword evidence="2" id="KW-1185">Reference proteome</keyword>
<proteinExistence type="predicted"/>
<dbReference type="Proteomes" id="UP000250235">
    <property type="component" value="Unassembled WGS sequence"/>
</dbReference>
<accession>A0A2Z6ZTF3</accession>
<evidence type="ECO:0000313" key="2">
    <source>
        <dbReference type="Proteomes" id="UP000250235"/>
    </source>
</evidence>
<dbReference type="EMBL" id="KV114173">
    <property type="protein sequence ID" value="KZT76516.1"/>
    <property type="molecule type" value="Genomic_DNA"/>
</dbReference>
<gene>
    <name evidence="1" type="ORF">F511_46459</name>
</gene>
<sequence length="125" mass="14069">MRHVCTIQLEVDQVVELTLDLLEYQYDLSRSYLAQFLCSAFVYRAILGAFDRLHDLQKLLSLLRDFGLAIYGGATTGLNNPRSLSNPGSLSESKKIATFYTYKALECYFKAQRVGPASGFGVFLR</sequence>
<organism evidence="1 2">
    <name type="scientific">Dorcoceras hygrometricum</name>
    <dbReference type="NCBI Taxonomy" id="472368"/>
    <lineage>
        <taxon>Eukaryota</taxon>
        <taxon>Viridiplantae</taxon>
        <taxon>Streptophyta</taxon>
        <taxon>Embryophyta</taxon>
        <taxon>Tracheophyta</taxon>
        <taxon>Spermatophyta</taxon>
        <taxon>Magnoliopsida</taxon>
        <taxon>eudicotyledons</taxon>
        <taxon>Gunneridae</taxon>
        <taxon>Pentapetalae</taxon>
        <taxon>asterids</taxon>
        <taxon>lamiids</taxon>
        <taxon>Lamiales</taxon>
        <taxon>Gesneriaceae</taxon>
        <taxon>Didymocarpoideae</taxon>
        <taxon>Trichosporeae</taxon>
        <taxon>Loxocarpinae</taxon>
        <taxon>Dorcoceras</taxon>
    </lineage>
</organism>
<dbReference type="AlphaFoldDB" id="A0A2Z6ZTF3"/>
<reference evidence="1 2" key="1">
    <citation type="journal article" date="2015" name="Proc. Natl. Acad. Sci. U.S.A.">
        <title>The resurrection genome of Boea hygrometrica: A blueprint for survival of dehydration.</title>
        <authorList>
            <person name="Xiao L."/>
            <person name="Yang G."/>
            <person name="Zhang L."/>
            <person name="Yang X."/>
            <person name="Zhao S."/>
            <person name="Ji Z."/>
            <person name="Zhou Q."/>
            <person name="Hu M."/>
            <person name="Wang Y."/>
            <person name="Chen M."/>
            <person name="Xu Y."/>
            <person name="Jin H."/>
            <person name="Xiao X."/>
            <person name="Hu G."/>
            <person name="Bao F."/>
            <person name="Hu Y."/>
            <person name="Wan P."/>
            <person name="Li L."/>
            <person name="Deng X."/>
            <person name="Kuang T."/>
            <person name="Xiang C."/>
            <person name="Zhu J.K."/>
            <person name="Oliver M.J."/>
            <person name="He Y."/>
        </authorList>
    </citation>
    <scope>NUCLEOTIDE SEQUENCE [LARGE SCALE GENOMIC DNA]</scope>
    <source>
        <strain evidence="2">cv. XS01</strain>
    </source>
</reference>
<name>A0A2Z6ZTF3_9LAMI</name>